<evidence type="ECO:0000313" key="2">
    <source>
        <dbReference type="EMBL" id="EGI58257.1"/>
    </source>
</evidence>
<dbReference type="EMBL" id="GL888725">
    <property type="protein sequence ID" value="EGI58257.1"/>
    <property type="molecule type" value="Genomic_DNA"/>
</dbReference>
<sequence length="145" mass="16105">MTERRLNSPVPDAWKPLLKGISKRLDNELSPIVRDSLTKKESTNLKRTIEVVLNKTLTRLGLIQIGDRQAPGKKGETPKKSTEPTKLNRGGRRIRVCSRISRGSKSKLADAIDTKGQPKVDSTTQTLSSLESKEAMENSDNWPQG</sequence>
<keyword evidence="3" id="KW-1185">Reference proteome</keyword>
<dbReference type="InParanoid" id="F4X5L7"/>
<dbReference type="Proteomes" id="UP000007755">
    <property type="component" value="Unassembled WGS sequence"/>
</dbReference>
<proteinExistence type="predicted"/>
<name>F4X5L7_ACREC</name>
<reference evidence="2" key="1">
    <citation type="submission" date="2011-02" db="EMBL/GenBank/DDBJ databases">
        <title>The genome of the leaf-cutting ant Acromyrmex echinatior suggests key adaptations to social evolution and fungus farming.</title>
        <authorList>
            <person name="Nygaard S."/>
            <person name="Zhang G."/>
        </authorList>
    </citation>
    <scope>NUCLEOTIDE SEQUENCE</scope>
</reference>
<organism evidence="3">
    <name type="scientific">Acromyrmex echinatior</name>
    <name type="common">Panamanian leafcutter ant</name>
    <name type="synonym">Acromyrmex octospinosus echinatior</name>
    <dbReference type="NCBI Taxonomy" id="103372"/>
    <lineage>
        <taxon>Eukaryota</taxon>
        <taxon>Metazoa</taxon>
        <taxon>Ecdysozoa</taxon>
        <taxon>Arthropoda</taxon>
        <taxon>Hexapoda</taxon>
        <taxon>Insecta</taxon>
        <taxon>Pterygota</taxon>
        <taxon>Neoptera</taxon>
        <taxon>Endopterygota</taxon>
        <taxon>Hymenoptera</taxon>
        <taxon>Apocrita</taxon>
        <taxon>Aculeata</taxon>
        <taxon>Formicoidea</taxon>
        <taxon>Formicidae</taxon>
        <taxon>Myrmicinae</taxon>
        <taxon>Acromyrmex</taxon>
    </lineage>
</organism>
<feature type="compositionally biased region" description="Basic and acidic residues" evidence="1">
    <location>
        <begin position="73"/>
        <end position="83"/>
    </location>
</feature>
<feature type="region of interest" description="Disordered" evidence="1">
    <location>
        <begin position="66"/>
        <end position="145"/>
    </location>
</feature>
<feature type="compositionally biased region" description="Polar residues" evidence="1">
    <location>
        <begin position="120"/>
        <end position="130"/>
    </location>
</feature>
<protein>
    <submittedName>
        <fullName evidence="2">Uncharacterized protein</fullName>
    </submittedName>
</protein>
<accession>F4X5L7</accession>
<evidence type="ECO:0000256" key="1">
    <source>
        <dbReference type="SAM" id="MobiDB-lite"/>
    </source>
</evidence>
<dbReference type="AlphaFoldDB" id="F4X5L7"/>
<evidence type="ECO:0000313" key="3">
    <source>
        <dbReference type="Proteomes" id="UP000007755"/>
    </source>
</evidence>
<feature type="compositionally biased region" description="Basic and acidic residues" evidence="1">
    <location>
        <begin position="107"/>
        <end position="118"/>
    </location>
</feature>
<gene>
    <name evidence="2" type="ORF">G5I_13652</name>
</gene>